<feature type="non-terminal residue" evidence="2">
    <location>
        <position position="1"/>
    </location>
</feature>
<evidence type="ECO:0000259" key="1">
    <source>
        <dbReference type="Pfam" id="PF00773"/>
    </source>
</evidence>
<dbReference type="PANTHER" id="PTHR23355">
    <property type="entry name" value="RIBONUCLEASE"/>
    <property type="match status" value="1"/>
</dbReference>
<accession>A0A7C0Y423</accession>
<name>A0A7C0Y423_DESA2</name>
<feature type="domain" description="RNB" evidence="1">
    <location>
        <begin position="30"/>
        <end position="78"/>
    </location>
</feature>
<dbReference type="Proteomes" id="UP000886289">
    <property type="component" value="Unassembled WGS sequence"/>
</dbReference>
<dbReference type="Pfam" id="PF00773">
    <property type="entry name" value="RNB"/>
    <property type="match status" value="1"/>
</dbReference>
<protein>
    <submittedName>
        <fullName evidence="2">RNB domain-containing ribonuclease</fullName>
    </submittedName>
</protein>
<dbReference type="GO" id="GO:0003723">
    <property type="term" value="F:RNA binding"/>
    <property type="evidence" value="ECO:0007669"/>
    <property type="project" value="InterPro"/>
</dbReference>
<sequence length="184" mass="21723">SIPALYRLQPPPKERIMNGISRDIFTLYLQRKLLNRSQLDTKPAFHYILGLEKYTSVTSPLRRYLDLLIQRQVMCFLQKGEPFYSEKELSFLIPHLEEISRRTHMLSTQRIKYWILTYLKQRIKEVTEGYILEKTSKGYKVLLPDYLLEADLLLNKGELQQGDKVKIRIETVNPVKDLLRVVLG</sequence>
<organism evidence="2">
    <name type="scientific">Desulfofervidus auxilii</name>
    <dbReference type="NCBI Taxonomy" id="1621989"/>
    <lineage>
        <taxon>Bacteria</taxon>
        <taxon>Pseudomonadati</taxon>
        <taxon>Thermodesulfobacteriota</taxon>
        <taxon>Candidatus Desulfofervidia</taxon>
        <taxon>Candidatus Desulfofervidales</taxon>
        <taxon>Candidatus Desulfofervidaceae</taxon>
        <taxon>Candidatus Desulfofervidus</taxon>
    </lineage>
</organism>
<reference evidence="2" key="1">
    <citation type="journal article" date="2020" name="mSystems">
        <title>Genome- and Community-Level Interaction Insights into Carbon Utilization and Element Cycling Functions of Hydrothermarchaeota in Hydrothermal Sediment.</title>
        <authorList>
            <person name="Zhou Z."/>
            <person name="Liu Y."/>
            <person name="Xu W."/>
            <person name="Pan J."/>
            <person name="Luo Z.H."/>
            <person name="Li M."/>
        </authorList>
    </citation>
    <scope>NUCLEOTIDE SEQUENCE [LARGE SCALE GENOMIC DNA]</scope>
    <source>
        <strain evidence="2">HyVt-233</strain>
    </source>
</reference>
<dbReference type="GO" id="GO:0006402">
    <property type="term" value="P:mRNA catabolic process"/>
    <property type="evidence" value="ECO:0007669"/>
    <property type="project" value="TreeGrafter"/>
</dbReference>
<dbReference type="EMBL" id="DRBS01000363">
    <property type="protein sequence ID" value="HDD45146.1"/>
    <property type="molecule type" value="Genomic_DNA"/>
</dbReference>
<dbReference type="InterPro" id="IPR050180">
    <property type="entry name" value="RNR_Ribonuclease"/>
</dbReference>
<dbReference type="AlphaFoldDB" id="A0A7C0Y423"/>
<gene>
    <name evidence="2" type="ORF">ENG63_09865</name>
</gene>
<proteinExistence type="predicted"/>
<dbReference type="InterPro" id="IPR001900">
    <property type="entry name" value="RNase_II/R"/>
</dbReference>
<evidence type="ECO:0000313" key="2">
    <source>
        <dbReference type="EMBL" id="HDD45146.1"/>
    </source>
</evidence>
<dbReference type="PANTHER" id="PTHR23355:SF9">
    <property type="entry name" value="DIS3-LIKE EXONUCLEASE 2"/>
    <property type="match status" value="1"/>
</dbReference>
<dbReference type="GO" id="GO:0000175">
    <property type="term" value="F:3'-5'-RNA exonuclease activity"/>
    <property type="evidence" value="ECO:0007669"/>
    <property type="project" value="TreeGrafter"/>
</dbReference>
<dbReference type="InterPro" id="IPR012340">
    <property type="entry name" value="NA-bd_OB-fold"/>
</dbReference>
<dbReference type="SUPFAM" id="SSF50249">
    <property type="entry name" value="Nucleic acid-binding proteins"/>
    <property type="match status" value="1"/>
</dbReference>
<comment type="caution">
    <text evidence="2">The sequence shown here is derived from an EMBL/GenBank/DDBJ whole genome shotgun (WGS) entry which is preliminary data.</text>
</comment>